<keyword evidence="2" id="KW-1185">Reference proteome</keyword>
<protein>
    <submittedName>
        <fullName evidence="1">DUF4269 domain-containing protein</fullName>
    </submittedName>
</protein>
<reference evidence="1 2" key="1">
    <citation type="submission" date="2024-02" db="EMBL/GenBank/DDBJ databases">
        <title>A nitrogen-fixing paenibacillus bacterium.</title>
        <authorList>
            <person name="Zhang W.L."/>
            <person name="Chen S.F."/>
        </authorList>
    </citation>
    <scope>NUCLEOTIDE SEQUENCE [LARGE SCALE GENOMIC DNA]</scope>
    <source>
        <strain evidence="1 2">M1</strain>
    </source>
</reference>
<dbReference type="Pfam" id="PF14091">
    <property type="entry name" value="DUF4269"/>
    <property type="match status" value="1"/>
</dbReference>
<name>A0ABU7VNI3_9BACL</name>
<organism evidence="1 2">
    <name type="scientific">Paenibacillus haidiansis</name>
    <dbReference type="NCBI Taxonomy" id="1574488"/>
    <lineage>
        <taxon>Bacteria</taxon>
        <taxon>Bacillati</taxon>
        <taxon>Bacillota</taxon>
        <taxon>Bacilli</taxon>
        <taxon>Bacillales</taxon>
        <taxon>Paenibacillaceae</taxon>
        <taxon>Paenibacillus</taxon>
    </lineage>
</organism>
<gene>
    <name evidence="1" type="ORF">V3851_05700</name>
</gene>
<proteinExistence type="predicted"/>
<dbReference type="EMBL" id="JAZHPZ010000002">
    <property type="protein sequence ID" value="MEF2965321.1"/>
    <property type="molecule type" value="Genomic_DNA"/>
</dbReference>
<dbReference type="InterPro" id="IPR025365">
    <property type="entry name" value="DUF4269"/>
</dbReference>
<evidence type="ECO:0000313" key="1">
    <source>
        <dbReference type="EMBL" id="MEF2965321.1"/>
    </source>
</evidence>
<evidence type="ECO:0000313" key="2">
    <source>
        <dbReference type="Proteomes" id="UP001306950"/>
    </source>
</evidence>
<accession>A0ABU7VNI3</accession>
<sequence>MSLPDETGSRLEYLLEGTSVQREVYRLLKQYRLFEILEAYDPVLAGTVPLDIQIAGSDLDILCEVHDFAAFEAMVERHFAHLPGFALVRRRVEGIERVKVNFNCGDWPVELFGQPVPTAVQNGYRHMMVEARMLRLYGESFKRRIIKLKQGGLKTEPAFARLLRLEGDPYRELLALENRKDQELLALIEEEIHIESGSNDRSG</sequence>
<dbReference type="RefSeq" id="WP_331845555.1">
    <property type="nucleotide sequence ID" value="NZ_JAZHPZ010000002.1"/>
</dbReference>
<dbReference type="Proteomes" id="UP001306950">
    <property type="component" value="Unassembled WGS sequence"/>
</dbReference>
<comment type="caution">
    <text evidence="1">The sequence shown here is derived from an EMBL/GenBank/DDBJ whole genome shotgun (WGS) entry which is preliminary data.</text>
</comment>